<comment type="caution">
    <text evidence="8">The sequence shown here is derived from an EMBL/GenBank/DDBJ whole genome shotgun (WGS) entry which is preliminary data.</text>
</comment>
<feature type="signal peptide" evidence="5">
    <location>
        <begin position="1"/>
        <end position="26"/>
    </location>
</feature>
<dbReference type="InterPro" id="IPR000531">
    <property type="entry name" value="Beta-barrel_TonB"/>
</dbReference>
<dbReference type="Pfam" id="PF07715">
    <property type="entry name" value="Plug"/>
    <property type="match status" value="1"/>
</dbReference>
<feature type="domain" description="TonB-dependent receptor plug" evidence="7">
    <location>
        <begin position="52"/>
        <end position="143"/>
    </location>
</feature>
<evidence type="ECO:0000313" key="8">
    <source>
        <dbReference type="EMBL" id="MFC6633234.1"/>
    </source>
</evidence>
<sequence>MNNQFGFRKKSIAAAVACALSGAVLAQGQDNTLEEVTVLGVRGAQSSAVNLKRDTLSMVDGIVAEDIGKLPDVTIVDSLQRIPGIQIQRDAGEGAKANIRGLPQVMTLLNGEQYLAAGNLGGAQPTLTDVPSQLMGGVNVYKSTDLDNALSGITGTIDLRTRRPLQFEQGLTSSIAVDAAQGTDTGETDPSVNGLLNWRNEQLGVMVSASQSDANLGNNYAGYSGGVFGNNDWGGSGSNFSAPHGFDSFHRVVERNRTGLNLALEAELGSGFNFVAEGFYTELEEYDRKVGLNISNRWQTLDWLTPTDYSDTGVAGSNGESWLAVDEYDVHAQWVNSFTVNRTSKSDSKNINLELNYDNGGHFRGGLRAIHGEANRLSMNGQAQGDLSNWRDDTPKQLVPFYPADIASRFDVSRYRDDLGVGADGGRFIDPNPLGYGETPELHYSIGGSHPRWSGFDSPIAGGLGAGATMRDYMANVDSYAVAAFSSEGNNESDASLDIFSAKGTYEFEQPAGGFVTRVDFGLRRSDREVEIEQFHLFSRFYGGNGATDVAGCEAQWKAIDVVMNQDQCRAGELVDGEFQGYTVNRPTQLNEYNNVVFVDDYGSVTSGLPGVWAVDPEDFDDVVAFQKRVFGDAYRVIVPGQSYDVGFVEDSFTLSADFEYGIVSGDIGVRVVETEISVRQNLTGAIKNYGDTNIDDGDYHAENDYTDVLPSLNLVVAPRDDLLLRFAASENMMPLDLGNYGGGLKINTQDCPEFGTRCVTSADSSGNPFLDPWRSTNLDAAVEYYFGDASMVNLAVFHVDIESFVVNGAGPKRAFADLDGVVRREVPVTGPIQGEGGNIKGVEVGTKLAFGDFTDGFLGNFGIDTNYTYSPSTQQDEDLKGDKLPFDDNSEHQFNFVAWYQDDRLQARIAYNYRSDRLEDGNIGGTGLQAYQDATSYVDAQVSYDVMDNVTVFLNGSNITGEIENYYLDFAGEDEQYLWQNEFEPRYSLGVRAKF</sequence>
<keyword evidence="4" id="KW-0798">TonB box</keyword>
<evidence type="ECO:0000259" key="7">
    <source>
        <dbReference type="Pfam" id="PF07715"/>
    </source>
</evidence>
<dbReference type="EMBL" id="JBHSVR010000001">
    <property type="protein sequence ID" value="MFC6633234.1"/>
    <property type="molecule type" value="Genomic_DNA"/>
</dbReference>
<evidence type="ECO:0000256" key="1">
    <source>
        <dbReference type="ARBA" id="ARBA00004442"/>
    </source>
</evidence>
<keyword evidence="3" id="KW-0998">Cell outer membrane</keyword>
<evidence type="ECO:0000256" key="4">
    <source>
        <dbReference type="RuleBase" id="RU003357"/>
    </source>
</evidence>
<dbReference type="InterPro" id="IPR036942">
    <property type="entry name" value="Beta-barrel_TonB_sf"/>
</dbReference>
<dbReference type="NCBIfam" id="TIGR01782">
    <property type="entry name" value="TonB-Xanth-Caul"/>
    <property type="match status" value="1"/>
</dbReference>
<dbReference type="InterPro" id="IPR012910">
    <property type="entry name" value="Plug_dom"/>
</dbReference>
<dbReference type="RefSeq" id="WP_193189289.1">
    <property type="nucleotide sequence ID" value="NZ_JACZFR010000006.1"/>
</dbReference>
<accession>A0ABW1YPF4</accession>
<dbReference type="InterPro" id="IPR010104">
    <property type="entry name" value="TonB_rcpt_bac"/>
</dbReference>
<organism evidence="8 9">
    <name type="scientific">Microbulbifer taiwanensis</name>
    <dbReference type="NCBI Taxonomy" id="986746"/>
    <lineage>
        <taxon>Bacteria</taxon>
        <taxon>Pseudomonadati</taxon>
        <taxon>Pseudomonadota</taxon>
        <taxon>Gammaproteobacteria</taxon>
        <taxon>Cellvibrionales</taxon>
        <taxon>Microbulbiferaceae</taxon>
        <taxon>Microbulbifer</taxon>
    </lineage>
</organism>
<feature type="domain" description="TonB-dependent receptor-like beta-barrel" evidence="6">
    <location>
        <begin position="496"/>
        <end position="960"/>
    </location>
</feature>
<dbReference type="Gene3D" id="2.40.170.20">
    <property type="entry name" value="TonB-dependent receptor, beta-barrel domain"/>
    <property type="match status" value="1"/>
</dbReference>
<comment type="subcellular location">
    <subcellularLocation>
        <location evidence="1 4">Cell outer membrane</location>
    </subcellularLocation>
</comment>
<dbReference type="Gene3D" id="2.170.130.10">
    <property type="entry name" value="TonB-dependent receptor, plug domain"/>
    <property type="match status" value="1"/>
</dbReference>
<dbReference type="Pfam" id="PF00593">
    <property type="entry name" value="TonB_dep_Rec_b-barrel"/>
    <property type="match status" value="1"/>
</dbReference>
<evidence type="ECO:0000256" key="5">
    <source>
        <dbReference type="SAM" id="SignalP"/>
    </source>
</evidence>
<reference evidence="9" key="1">
    <citation type="journal article" date="2019" name="Int. J. Syst. Evol. Microbiol.">
        <title>The Global Catalogue of Microorganisms (GCM) 10K type strain sequencing project: providing services to taxonomists for standard genome sequencing and annotation.</title>
        <authorList>
            <consortium name="The Broad Institute Genomics Platform"/>
            <consortium name="The Broad Institute Genome Sequencing Center for Infectious Disease"/>
            <person name="Wu L."/>
            <person name="Ma J."/>
        </authorList>
    </citation>
    <scope>NUCLEOTIDE SEQUENCE [LARGE SCALE GENOMIC DNA]</scope>
    <source>
        <strain evidence="9">CGMCC 1.13718</strain>
    </source>
</reference>
<dbReference type="PANTHER" id="PTHR40980">
    <property type="entry name" value="PLUG DOMAIN-CONTAINING PROTEIN"/>
    <property type="match status" value="1"/>
</dbReference>
<dbReference type="InterPro" id="IPR037066">
    <property type="entry name" value="Plug_dom_sf"/>
</dbReference>
<comment type="similarity">
    <text evidence="4">Belongs to the TonB-dependent receptor family.</text>
</comment>
<protein>
    <submittedName>
        <fullName evidence="8">TonB-dependent receptor</fullName>
    </submittedName>
</protein>
<evidence type="ECO:0000259" key="6">
    <source>
        <dbReference type="Pfam" id="PF00593"/>
    </source>
</evidence>
<keyword evidence="9" id="KW-1185">Reference proteome</keyword>
<keyword evidence="5" id="KW-0732">Signal</keyword>
<dbReference type="Proteomes" id="UP001596425">
    <property type="component" value="Unassembled WGS sequence"/>
</dbReference>
<gene>
    <name evidence="8" type="ORF">ACFQBM_08085</name>
</gene>
<evidence type="ECO:0000256" key="3">
    <source>
        <dbReference type="ARBA" id="ARBA00023237"/>
    </source>
</evidence>
<dbReference type="PANTHER" id="PTHR40980:SF3">
    <property type="entry name" value="TONB-DEPENDENT RECEPTOR-LIKE BETA-BARREL DOMAIN-CONTAINING PROTEIN"/>
    <property type="match status" value="1"/>
</dbReference>
<evidence type="ECO:0000313" key="9">
    <source>
        <dbReference type="Proteomes" id="UP001596425"/>
    </source>
</evidence>
<keyword evidence="2 4" id="KW-0472">Membrane</keyword>
<proteinExistence type="inferred from homology"/>
<evidence type="ECO:0000256" key="2">
    <source>
        <dbReference type="ARBA" id="ARBA00023136"/>
    </source>
</evidence>
<feature type="chain" id="PRO_5045260492" evidence="5">
    <location>
        <begin position="27"/>
        <end position="996"/>
    </location>
</feature>
<dbReference type="SUPFAM" id="SSF56935">
    <property type="entry name" value="Porins"/>
    <property type="match status" value="1"/>
</dbReference>
<name>A0ABW1YPF4_9GAMM</name>
<keyword evidence="8" id="KW-0675">Receptor</keyword>